<dbReference type="BioCyc" id="ESIR717961:G136L-878-MONOMER"/>
<accession>D4MK29</accession>
<evidence type="ECO:0000313" key="2">
    <source>
        <dbReference type="EMBL" id="CBL34112.1"/>
    </source>
</evidence>
<proteinExistence type="predicted"/>
<protein>
    <submittedName>
        <fullName evidence="2">Uncharacterized protein</fullName>
    </submittedName>
</protein>
<evidence type="ECO:0000256" key="1">
    <source>
        <dbReference type="SAM" id="Phobius"/>
    </source>
</evidence>
<organism evidence="2 3">
    <name type="scientific">[Eubacterium] siraeum V10Sc8a</name>
    <dbReference type="NCBI Taxonomy" id="717961"/>
    <lineage>
        <taxon>Bacteria</taxon>
        <taxon>Bacillati</taxon>
        <taxon>Bacillota</taxon>
        <taxon>Clostridia</taxon>
        <taxon>Eubacteriales</taxon>
        <taxon>Oscillospiraceae</taxon>
        <taxon>Oscillospiraceae incertae sedis</taxon>
    </lineage>
</organism>
<keyword evidence="1" id="KW-1133">Transmembrane helix</keyword>
<keyword evidence="1" id="KW-0472">Membrane</keyword>
<dbReference type="HOGENOM" id="CLU_2716435_0_0_9"/>
<feature type="transmembrane region" description="Helical" evidence="1">
    <location>
        <begin position="25"/>
        <end position="47"/>
    </location>
</feature>
<dbReference type="Proteomes" id="UP000007050">
    <property type="component" value="Chromosome"/>
</dbReference>
<reference evidence="2 3" key="2">
    <citation type="submission" date="2010-03" db="EMBL/GenBank/DDBJ databases">
        <authorList>
            <person name="Pajon A."/>
        </authorList>
    </citation>
    <scope>NUCLEOTIDE SEQUENCE [LARGE SCALE GENOMIC DNA]</scope>
    <source>
        <strain evidence="2 3">V10Sc8a</strain>
    </source>
</reference>
<reference evidence="2 3" key="1">
    <citation type="submission" date="2010-03" db="EMBL/GenBank/DDBJ databases">
        <title>The genome sequence of Eubacterium siraeum V10Sc8a.</title>
        <authorList>
            <consortium name="metaHIT consortium -- http://www.metahit.eu/"/>
            <person name="Pajon A."/>
            <person name="Turner K."/>
            <person name="Parkhill J."/>
            <person name="Duncan S."/>
            <person name="Flint H."/>
        </authorList>
    </citation>
    <scope>NUCLEOTIDE SEQUENCE [LARGE SCALE GENOMIC DNA]</scope>
    <source>
        <strain evidence="2 3">V10Sc8a</strain>
    </source>
</reference>
<name>D4MK29_9FIRM</name>
<dbReference type="EMBL" id="FP929059">
    <property type="protein sequence ID" value="CBL34112.1"/>
    <property type="molecule type" value="Genomic_DNA"/>
</dbReference>
<dbReference type="KEGG" id="esr:ES1_10780"/>
<gene>
    <name evidence="2" type="ORF">ES1_10780</name>
</gene>
<evidence type="ECO:0000313" key="3">
    <source>
        <dbReference type="Proteomes" id="UP000007050"/>
    </source>
</evidence>
<keyword evidence="1" id="KW-0812">Transmembrane</keyword>
<dbReference type="AlphaFoldDB" id="D4MK29"/>
<sequence length="72" mass="7699">MPSHVLVMAPATSALPAAKHTVERAVTVISATRNVASTFAFFIIIFLSDKKIRAVNALTNMLIFIVASGDKL</sequence>